<dbReference type="EMBL" id="RJKX01000019">
    <property type="protein sequence ID" value="ROP81046.1"/>
    <property type="molecule type" value="Genomic_DNA"/>
</dbReference>
<feature type="domain" description="HTH deoR-type" evidence="3">
    <location>
        <begin position="3"/>
        <end position="61"/>
    </location>
</feature>
<dbReference type="Proteomes" id="UP000278222">
    <property type="component" value="Unassembled WGS sequence"/>
</dbReference>
<dbReference type="SUPFAM" id="SSF46785">
    <property type="entry name" value="Winged helix' DNA-binding domain"/>
    <property type="match status" value="1"/>
</dbReference>
<proteinExistence type="predicted"/>
<keyword evidence="1" id="KW-0805">Transcription regulation</keyword>
<dbReference type="InterPro" id="IPR036390">
    <property type="entry name" value="WH_DNA-bd_sf"/>
</dbReference>
<keyword evidence="2" id="KW-0804">Transcription</keyword>
<dbReference type="GO" id="GO:0003677">
    <property type="term" value="F:DNA binding"/>
    <property type="evidence" value="ECO:0007669"/>
    <property type="project" value="UniProtKB-KW"/>
</dbReference>
<dbReference type="PROSITE" id="PS52050">
    <property type="entry name" value="WYL"/>
    <property type="match status" value="1"/>
</dbReference>
<evidence type="ECO:0000313" key="5">
    <source>
        <dbReference type="Proteomes" id="UP000278222"/>
    </source>
</evidence>
<dbReference type="Gene3D" id="1.10.10.10">
    <property type="entry name" value="Winged helix-like DNA-binding domain superfamily/Winged helix DNA-binding domain"/>
    <property type="match status" value="1"/>
</dbReference>
<dbReference type="PANTHER" id="PTHR34580">
    <property type="match status" value="1"/>
</dbReference>
<protein>
    <submittedName>
        <fullName evidence="4">Putative DNA-binding transcriptional regulator YafY</fullName>
    </submittedName>
</protein>
<dbReference type="PANTHER" id="PTHR34580:SF1">
    <property type="entry name" value="PROTEIN PAFC"/>
    <property type="match status" value="1"/>
</dbReference>
<dbReference type="InterPro" id="IPR013196">
    <property type="entry name" value="HTH_11"/>
</dbReference>
<accession>A0A3N1KSF6</accession>
<evidence type="ECO:0000256" key="1">
    <source>
        <dbReference type="ARBA" id="ARBA00023015"/>
    </source>
</evidence>
<dbReference type="GO" id="GO:0003700">
    <property type="term" value="F:DNA-binding transcription factor activity"/>
    <property type="evidence" value="ECO:0007669"/>
    <property type="project" value="InterPro"/>
</dbReference>
<organism evidence="4 5">
    <name type="scientific">Stella humosa</name>
    <dbReference type="NCBI Taxonomy" id="94"/>
    <lineage>
        <taxon>Bacteria</taxon>
        <taxon>Pseudomonadati</taxon>
        <taxon>Pseudomonadota</taxon>
        <taxon>Alphaproteobacteria</taxon>
        <taxon>Rhodospirillales</taxon>
        <taxon>Stellaceae</taxon>
        <taxon>Stella</taxon>
    </lineage>
</organism>
<dbReference type="InterPro" id="IPR001034">
    <property type="entry name" value="DeoR_HTH"/>
</dbReference>
<dbReference type="InterPro" id="IPR036388">
    <property type="entry name" value="WH-like_DNA-bd_sf"/>
</dbReference>
<dbReference type="PROSITE" id="PS51000">
    <property type="entry name" value="HTH_DEOR_2"/>
    <property type="match status" value="1"/>
</dbReference>
<reference evidence="4 5" key="1">
    <citation type="submission" date="2018-11" db="EMBL/GenBank/DDBJ databases">
        <title>Genomic Encyclopedia of Type Strains, Phase IV (KMG-IV): sequencing the most valuable type-strain genomes for metagenomic binning, comparative biology and taxonomic classification.</title>
        <authorList>
            <person name="Goeker M."/>
        </authorList>
    </citation>
    <scope>NUCLEOTIDE SEQUENCE [LARGE SCALE GENOMIC DNA]</scope>
    <source>
        <strain evidence="4 5">DSM 5900</strain>
    </source>
</reference>
<sequence length="331" mass="36598">MTRIERAFAILLLLSDGGLVTAPSLAERFEVSVRTIYRDVEMLSATGVPIYAERGSGGGYRLLEGYFLPPVAFTREEAVAGLLALALAAGLRTPPFPAALAAAERKLAAALPPRLRPLAAETRRLVGFERATADLFHPEPDDEPGPDAAKAVETFVSAILDRVRVRLVYHSPYRGQASPEIEATPEGVIWDRDRWYLIGRRDDGRRRFWRADRVVALVASGFRHRGDAGFDVRGLLGRAWLGDAMAQWARSSPVVIAMMPAQAERLQRDWLYRFARFEPEGDRVVMTYGEFDQPLALELLRWLGPGAELRQPVAWRAAIAAELSAMAAAHA</sequence>
<keyword evidence="5" id="KW-1185">Reference proteome</keyword>
<evidence type="ECO:0000259" key="3">
    <source>
        <dbReference type="PROSITE" id="PS51000"/>
    </source>
</evidence>
<dbReference type="InterPro" id="IPR051534">
    <property type="entry name" value="CBASS_pafABC_assoc_protein"/>
</dbReference>
<dbReference type="AlphaFoldDB" id="A0A3N1KSF6"/>
<comment type="caution">
    <text evidence="4">The sequence shown here is derived from an EMBL/GenBank/DDBJ whole genome shotgun (WGS) entry which is preliminary data.</text>
</comment>
<dbReference type="InterPro" id="IPR026881">
    <property type="entry name" value="WYL_dom"/>
</dbReference>
<evidence type="ECO:0000313" key="4">
    <source>
        <dbReference type="EMBL" id="ROP81046.1"/>
    </source>
</evidence>
<dbReference type="Pfam" id="PF13280">
    <property type="entry name" value="WYL"/>
    <property type="match status" value="1"/>
</dbReference>
<dbReference type="Pfam" id="PF08279">
    <property type="entry name" value="HTH_11"/>
    <property type="match status" value="1"/>
</dbReference>
<evidence type="ECO:0000256" key="2">
    <source>
        <dbReference type="ARBA" id="ARBA00023163"/>
    </source>
</evidence>
<gene>
    <name evidence="4" type="ORF">EDC65_5381</name>
</gene>
<dbReference type="OrthoDB" id="7173212at2"/>
<name>A0A3N1KSF6_9PROT</name>
<dbReference type="RefSeq" id="WP_123695528.1">
    <property type="nucleotide sequence ID" value="NZ_AP019700.1"/>
</dbReference>
<keyword evidence="4" id="KW-0238">DNA-binding</keyword>